<gene>
    <name evidence="2" type="ORF">NCTC11872_02125</name>
</gene>
<organism evidence="2 3">
    <name type="scientific">Haemophilus influenzae</name>
    <dbReference type="NCBI Taxonomy" id="727"/>
    <lineage>
        <taxon>Bacteria</taxon>
        <taxon>Pseudomonadati</taxon>
        <taxon>Pseudomonadota</taxon>
        <taxon>Gammaproteobacteria</taxon>
        <taxon>Pasteurellales</taxon>
        <taxon>Pasteurellaceae</taxon>
        <taxon>Haemophilus</taxon>
    </lineage>
</organism>
<dbReference type="EMBL" id="UASK01000006">
    <property type="protein sequence ID" value="SPX42493.1"/>
    <property type="molecule type" value="Genomic_DNA"/>
</dbReference>
<proteinExistence type="predicted"/>
<dbReference type="InterPro" id="IPR024590">
    <property type="entry name" value="HrpA_C"/>
</dbReference>
<keyword evidence="2" id="KW-0378">Hydrolase</keyword>
<evidence type="ECO:0000313" key="3">
    <source>
        <dbReference type="Proteomes" id="UP000249936"/>
    </source>
</evidence>
<dbReference type="AlphaFoldDB" id="A0A2X1PZD7"/>
<keyword evidence="2" id="KW-0347">Helicase</keyword>
<dbReference type="GO" id="GO:0004386">
    <property type="term" value="F:helicase activity"/>
    <property type="evidence" value="ECO:0007669"/>
    <property type="project" value="UniProtKB-KW"/>
</dbReference>
<dbReference type="Proteomes" id="UP000249936">
    <property type="component" value="Unassembled WGS sequence"/>
</dbReference>
<reference evidence="2 3" key="1">
    <citation type="submission" date="2018-06" db="EMBL/GenBank/DDBJ databases">
        <authorList>
            <consortium name="Pathogen Informatics"/>
            <person name="Doyle S."/>
        </authorList>
    </citation>
    <scope>NUCLEOTIDE SEQUENCE [LARGE SCALE GENOMIC DNA]</scope>
    <source>
        <strain evidence="2 3">NCTC11872</strain>
    </source>
</reference>
<evidence type="ECO:0000313" key="2">
    <source>
        <dbReference type="EMBL" id="SPX42493.1"/>
    </source>
</evidence>
<evidence type="ECO:0000259" key="1">
    <source>
        <dbReference type="Pfam" id="PF11898"/>
    </source>
</evidence>
<dbReference type="Pfam" id="PF11898">
    <property type="entry name" value="DUF3418"/>
    <property type="match status" value="1"/>
</dbReference>
<sequence length="123" mass="14143">MAFALSDIKSQLAGLVYQGFVQKSSYDRLPDLQRYLQAVDKRIDKLAQDVNRDRAAMLRVEQVQQAYQQLLAKLPKSKPISDEIAEIRYMIEELRVSLFAQQLGTKYHVSDKRVLNLITNISS</sequence>
<keyword evidence="2" id="KW-0067">ATP-binding</keyword>
<keyword evidence="2" id="KW-0547">Nucleotide-binding</keyword>
<accession>A0A2X1PZD7</accession>
<protein>
    <submittedName>
        <fullName evidence="2">ATP-dependent RNA helicase HrpA</fullName>
    </submittedName>
</protein>
<feature type="domain" description="RNA helicase HrpA C-terminal" evidence="1">
    <location>
        <begin position="4"/>
        <end position="118"/>
    </location>
</feature>
<name>A0A2X1PZD7_HAEIF</name>